<feature type="signal peptide" evidence="2">
    <location>
        <begin position="1"/>
        <end position="30"/>
    </location>
</feature>
<dbReference type="InterPro" id="IPR004846">
    <property type="entry name" value="T2SS/T3SS_dom"/>
</dbReference>
<feature type="chain" id="PRO_5011717978" evidence="2">
    <location>
        <begin position="31"/>
        <end position="465"/>
    </location>
</feature>
<evidence type="ECO:0000256" key="1">
    <source>
        <dbReference type="RuleBase" id="RU004003"/>
    </source>
</evidence>
<dbReference type="Pfam" id="PF13629">
    <property type="entry name" value="T2SS-T3SS_pil_N"/>
    <property type="match status" value="1"/>
</dbReference>
<evidence type="ECO:0000256" key="2">
    <source>
        <dbReference type="SAM" id="SignalP"/>
    </source>
</evidence>
<dbReference type="STRING" id="617002.SAMN05660653_01392"/>
<comment type="similarity">
    <text evidence="1">Belongs to the bacterial secretin family.</text>
</comment>
<protein>
    <submittedName>
        <fullName evidence="5">Pilus assembly protein CpaC</fullName>
    </submittedName>
</protein>
<dbReference type="InterPro" id="IPR032789">
    <property type="entry name" value="T2SS-T3SS_pil_N"/>
</dbReference>
<keyword evidence="6" id="KW-1185">Reference proteome</keyword>
<dbReference type="OrthoDB" id="9775455at2"/>
<evidence type="ECO:0000313" key="5">
    <source>
        <dbReference type="EMBL" id="SDB29085.1"/>
    </source>
</evidence>
<name>A0A1G6C871_9BACT</name>
<organism evidence="5 6">
    <name type="scientific">Desulfonatronum thiosulfatophilum</name>
    <dbReference type="NCBI Taxonomy" id="617002"/>
    <lineage>
        <taxon>Bacteria</taxon>
        <taxon>Pseudomonadati</taxon>
        <taxon>Thermodesulfobacteriota</taxon>
        <taxon>Desulfovibrionia</taxon>
        <taxon>Desulfovibrionales</taxon>
        <taxon>Desulfonatronaceae</taxon>
        <taxon>Desulfonatronum</taxon>
    </lineage>
</organism>
<keyword evidence="2" id="KW-0732">Signal</keyword>
<evidence type="ECO:0000259" key="4">
    <source>
        <dbReference type="Pfam" id="PF13629"/>
    </source>
</evidence>
<dbReference type="InterPro" id="IPR001775">
    <property type="entry name" value="GspD/PilQ"/>
</dbReference>
<feature type="domain" description="Pilus formation protein N-terminal" evidence="4">
    <location>
        <begin position="47"/>
        <end position="107"/>
    </location>
</feature>
<dbReference type="Pfam" id="PF00263">
    <property type="entry name" value="Secretin"/>
    <property type="match status" value="1"/>
</dbReference>
<dbReference type="Proteomes" id="UP000198771">
    <property type="component" value="Unassembled WGS sequence"/>
</dbReference>
<dbReference type="EMBL" id="FMXO01000007">
    <property type="protein sequence ID" value="SDB29085.1"/>
    <property type="molecule type" value="Genomic_DNA"/>
</dbReference>
<dbReference type="PANTHER" id="PTHR30332:SF17">
    <property type="entry name" value="TYPE IV PILIATION SYSTEM PROTEIN DR_0774-RELATED"/>
    <property type="match status" value="1"/>
</dbReference>
<dbReference type="RefSeq" id="WP_161946224.1">
    <property type="nucleotide sequence ID" value="NZ_FMXO01000007.1"/>
</dbReference>
<sequence>MPAPIRSWKTATVLLLLASLAWLLPLESQAQNFQVAPDEVIVDMDHPRRLQLEYGRAVILRAPREVDRALVADPDVVSVRAISAREIYLRPTSAGTTNLMLWQGNEISAIYELEVRYEIARMKQRINEVFPRETDLRILSTNNSITLSGRVSNTSTLDQILAMAEAYAPQDRIRNLVQVGGVHQVMLEVKVADVSRNSMKQLGVNFNLVNESGRFALGFLGGLPPQTMRGTFTFSSAPGDSIQWQGIFDILKESGLAKILAEPSLIALSGQTASFLAGGQIPLPTLDSRGEIGGVEFKDYGIQLSFTPTVLSEDRIAIEVVPVVSELDPTREYNILGTPVPGIIIRQASTTVELGDGQSFAIAGLLSETSREVAIKFPGLGDLPILGALFSNKRYQSNETELVILITPRLVKPIVAAEQTLPTDFYIPPDDAEFYLWEIFGQSHTHNLPHRTAVFDGQFGHVIVR</sequence>
<evidence type="ECO:0000313" key="6">
    <source>
        <dbReference type="Proteomes" id="UP000198771"/>
    </source>
</evidence>
<dbReference type="InterPro" id="IPR050810">
    <property type="entry name" value="Bact_Secretion_Sys_Channel"/>
</dbReference>
<dbReference type="GO" id="GO:0009306">
    <property type="term" value="P:protein secretion"/>
    <property type="evidence" value="ECO:0007669"/>
    <property type="project" value="InterPro"/>
</dbReference>
<evidence type="ECO:0000259" key="3">
    <source>
        <dbReference type="Pfam" id="PF00263"/>
    </source>
</evidence>
<feature type="domain" description="Type II/III secretion system secretin-like" evidence="3">
    <location>
        <begin position="251"/>
        <end position="412"/>
    </location>
</feature>
<gene>
    <name evidence="5" type="ORF">SAMN05660653_01392</name>
</gene>
<proteinExistence type="inferred from homology"/>
<accession>A0A1G6C871</accession>
<dbReference type="PRINTS" id="PR00811">
    <property type="entry name" value="BCTERIALGSPD"/>
</dbReference>
<dbReference type="AlphaFoldDB" id="A0A1G6C871"/>
<reference evidence="5 6" key="1">
    <citation type="submission" date="2016-10" db="EMBL/GenBank/DDBJ databases">
        <authorList>
            <person name="de Groot N.N."/>
        </authorList>
    </citation>
    <scope>NUCLEOTIDE SEQUENCE [LARGE SCALE GENOMIC DNA]</scope>
    <source>
        <strain evidence="5 6">ASO4-2</strain>
    </source>
</reference>
<dbReference type="PANTHER" id="PTHR30332">
    <property type="entry name" value="PROBABLE GENERAL SECRETION PATHWAY PROTEIN D"/>
    <property type="match status" value="1"/>
</dbReference>
<dbReference type="GO" id="GO:0015627">
    <property type="term" value="C:type II protein secretion system complex"/>
    <property type="evidence" value="ECO:0007669"/>
    <property type="project" value="TreeGrafter"/>
</dbReference>